<dbReference type="Proteomes" id="UP000887104">
    <property type="component" value="Unassembled WGS sequence"/>
</dbReference>
<keyword evidence="2" id="KW-1185">Reference proteome</keyword>
<reference evidence="1" key="1">
    <citation type="submission" date="2021-05" db="EMBL/GenBank/DDBJ databases">
        <title>Molecular characterization for Shewanella algae harboring chromosomal blaOXA-55-like strains isolated from clinical and environment sample.</title>
        <authorList>
            <person name="Ohama Y."/>
            <person name="Aoki K."/>
            <person name="Harada S."/>
            <person name="Moriya K."/>
            <person name="Ishii Y."/>
            <person name="Tateda K."/>
        </authorList>
    </citation>
    <scope>NUCLEOTIDE SEQUENCE</scope>
    <source>
        <strain evidence="1">JCM 11563</strain>
    </source>
</reference>
<proteinExistence type="predicted"/>
<dbReference type="EMBL" id="BPEY01000019">
    <property type="protein sequence ID" value="GIU44146.1"/>
    <property type="molecule type" value="Genomic_DNA"/>
</dbReference>
<dbReference type="RefSeq" id="WP_220780528.1">
    <property type="nucleotide sequence ID" value="NZ_BPEY01000019.1"/>
</dbReference>
<name>A0ABQ4P9K9_9GAMM</name>
<evidence type="ECO:0000313" key="1">
    <source>
        <dbReference type="EMBL" id="GIU44146.1"/>
    </source>
</evidence>
<organism evidence="1 2">
    <name type="scientific">Shewanella sairae</name>
    <dbReference type="NCBI Taxonomy" id="190310"/>
    <lineage>
        <taxon>Bacteria</taxon>
        <taxon>Pseudomonadati</taxon>
        <taxon>Pseudomonadota</taxon>
        <taxon>Gammaproteobacteria</taxon>
        <taxon>Alteromonadales</taxon>
        <taxon>Shewanellaceae</taxon>
        <taxon>Shewanella</taxon>
    </lineage>
</organism>
<comment type="caution">
    <text evidence="1">The sequence shown here is derived from an EMBL/GenBank/DDBJ whole genome shotgun (WGS) entry which is preliminary data.</text>
</comment>
<accession>A0ABQ4P9K9</accession>
<sequence>MNFKDILYLDVEFISSMYEEVEGESPSVQLTKTESMNAGIKALFASVGVRASETKSFNISTAAMLKKLSKELEAFPLFDNQSHDKATPSKYVKISGSLFATFKSWVSKSWVRVNYSKTDSHRPC</sequence>
<gene>
    <name evidence="1" type="ORF">TUM4438_14690</name>
</gene>
<evidence type="ECO:0000313" key="2">
    <source>
        <dbReference type="Proteomes" id="UP000887104"/>
    </source>
</evidence>
<protein>
    <submittedName>
        <fullName evidence="1">Uncharacterized protein</fullName>
    </submittedName>
</protein>